<dbReference type="OrthoDB" id="1889094at2759"/>
<dbReference type="Pfam" id="PF03168">
    <property type="entry name" value="LEA_2"/>
    <property type="match status" value="1"/>
</dbReference>
<dbReference type="GO" id="GO:0098542">
    <property type="term" value="P:defense response to other organism"/>
    <property type="evidence" value="ECO:0007669"/>
    <property type="project" value="InterPro"/>
</dbReference>
<feature type="transmembrane region" description="Helical" evidence="5">
    <location>
        <begin position="43"/>
        <end position="72"/>
    </location>
</feature>
<evidence type="ECO:0000256" key="3">
    <source>
        <dbReference type="ARBA" id="ARBA00022989"/>
    </source>
</evidence>
<keyword evidence="3 5" id="KW-1133">Transmembrane helix</keyword>
<reference evidence="7" key="1">
    <citation type="submission" date="2019-09" db="EMBL/GenBank/DDBJ databases">
        <authorList>
            <person name="Zhang L."/>
        </authorList>
    </citation>
    <scope>NUCLEOTIDE SEQUENCE</scope>
</reference>
<evidence type="ECO:0000259" key="6">
    <source>
        <dbReference type="Pfam" id="PF03168"/>
    </source>
</evidence>
<dbReference type="AlphaFoldDB" id="A0A5K1A045"/>
<dbReference type="PANTHER" id="PTHR31234">
    <property type="entry name" value="LATE EMBRYOGENESIS ABUNDANT (LEA) HYDROXYPROLINE-RICH GLYCOPROTEIN FAMILY"/>
    <property type="match status" value="1"/>
</dbReference>
<dbReference type="GO" id="GO:0005886">
    <property type="term" value="C:plasma membrane"/>
    <property type="evidence" value="ECO:0007669"/>
    <property type="project" value="TreeGrafter"/>
</dbReference>
<organism evidence="7">
    <name type="scientific">Nymphaea colorata</name>
    <name type="common">pocket water lily</name>
    <dbReference type="NCBI Taxonomy" id="210225"/>
    <lineage>
        <taxon>Eukaryota</taxon>
        <taxon>Viridiplantae</taxon>
        <taxon>Streptophyta</taxon>
        <taxon>Embryophyta</taxon>
        <taxon>Tracheophyta</taxon>
        <taxon>Spermatophyta</taxon>
        <taxon>Magnoliopsida</taxon>
        <taxon>Nymphaeales</taxon>
        <taxon>Nymphaeaceae</taxon>
        <taxon>Nymphaea</taxon>
    </lineage>
</organism>
<keyword evidence="2 5" id="KW-0812">Transmembrane</keyword>
<dbReference type="InterPro" id="IPR004864">
    <property type="entry name" value="LEA_2"/>
</dbReference>
<evidence type="ECO:0000256" key="5">
    <source>
        <dbReference type="SAM" id="Phobius"/>
    </source>
</evidence>
<dbReference type="PANTHER" id="PTHR31234:SF61">
    <property type="entry name" value="OS01G0574800 PROTEIN"/>
    <property type="match status" value="1"/>
</dbReference>
<dbReference type="Gramene" id="NC2G0003840.1">
    <property type="protein sequence ID" value="NC2G0003840.1:cds"/>
    <property type="gene ID" value="NC2G0003840"/>
</dbReference>
<dbReference type="EMBL" id="LR721780">
    <property type="protein sequence ID" value="VVV95667.1"/>
    <property type="molecule type" value="Genomic_DNA"/>
</dbReference>
<accession>A0A5K1A045</accession>
<dbReference type="OMA" id="TKPKVNC"/>
<gene>
    <name evidence="7" type="ORF">NYM_LOCUS11647</name>
</gene>
<sequence length="235" mass="26257">MAESKPANFNGAYYAGPQGVQAPPQHPSQAYQSPGRRHRSCGLCCLLGTLLKLIIAIVVILGIAALVIWLVLRPTAIKFYVEDASLTQFNLTNANTLHYDLKLNVSIRNPNKKIGIDYDELDAAAYYEGERFGWVQLPGFYQGHKNTTTLQPVFRGQALMVLGDFIAGDFNEQKDSGFFYVDVKIKPKMRFKIGHLKTTKYNPKVWCYLMVPLNSKSSSSSGTGGFTRTKCHVHY</sequence>
<keyword evidence="4 5" id="KW-0472">Membrane</keyword>
<evidence type="ECO:0000256" key="2">
    <source>
        <dbReference type="ARBA" id="ARBA00022692"/>
    </source>
</evidence>
<dbReference type="SUPFAM" id="SSF117070">
    <property type="entry name" value="LEA14-like"/>
    <property type="match status" value="1"/>
</dbReference>
<protein>
    <recommendedName>
        <fullName evidence="6">Late embryogenesis abundant protein LEA-2 subgroup domain-containing protein</fullName>
    </recommendedName>
</protein>
<evidence type="ECO:0000256" key="4">
    <source>
        <dbReference type="ARBA" id="ARBA00023136"/>
    </source>
</evidence>
<proteinExistence type="predicted"/>
<name>A0A5K1A045_9MAGN</name>
<comment type="subcellular location">
    <subcellularLocation>
        <location evidence="1">Membrane</location>
        <topology evidence="1">Single-pass membrane protein</topology>
    </subcellularLocation>
</comment>
<feature type="domain" description="Late embryogenesis abundant protein LEA-2 subgroup" evidence="6">
    <location>
        <begin position="105"/>
        <end position="186"/>
    </location>
</feature>
<evidence type="ECO:0000256" key="1">
    <source>
        <dbReference type="ARBA" id="ARBA00004167"/>
    </source>
</evidence>
<dbReference type="InterPro" id="IPR044839">
    <property type="entry name" value="NDR1-like"/>
</dbReference>
<evidence type="ECO:0000313" key="7">
    <source>
        <dbReference type="EMBL" id="VVV95667.1"/>
    </source>
</evidence>